<reference evidence="1" key="1">
    <citation type="submission" date="2018-05" db="EMBL/GenBank/DDBJ databases">
        <title>Draft genome of Mucuna pruriens seed.</title>
        <authorList>
            <person name="Nnadi N.E."/>
            <person name="Vos R."/>
            <person name="Hasami M.H."/>
            <person name="Devisetty U.K."/>
            <person name="Aguiy J.C."/>
        </authorList>
    </citation>
    <scope>NUCLEOTIDE SEQUENCE [LARGE SCALE GENOMIC DNA]</scope>
    <source>
        <strain evidence="1">JCA_2017</strain>
    </source>
</reference>
<dbReference type="GO" id="GO:0003676">
    <property type="term" value="F:nucleic acid binding"/>
    <property type="evidence" value="ECO:0007669"/>
    <property type="project" value="InterPro"/>
</dbReference>
<dbReference type="Gene3D" id="1.10.340.70">
    <property type="match status" value="1"/>
</dbReference>
<evidence type="ECO:0000313" key="1">
    <source>
        <dbReference type="EMBL" id="RDX68582.1"/>
    </source>
</evidence>
<dbReference type="AlphaFoldDB" id="A0A371ERD7"/>
<keyword evidence="2" id="KW-1185">Reference proteome</keyword>
<organism evidence="1 2">
    <name type="scientific">Mucuna pruriens</name>
    <name type="common">Velvet bean</name>
    <name type="synonym">Dolichos pruriens</name>
    <dbReference type="NCBI Taxonomy" id="157652"/>
    <lineage>
        <taxon>Eukaryota</taxon>
        <taxon>Viridiplantae</taxon>
        <taxon>Streptophyta</taxon>
        <taxon>Embryophyta</taxon>
        <taxon>Tracheophyta</taxon>
        <taxon>Spermatophyta</taxon>
        <taxon>Magnoliopsida</taxon>
        <taxon>eudicotyledons</taxon>
        <taxon>Gunneridae</taxon>
        <taxon>Pentapetalae</taxon>
        <taxon>rosids</taxon>
        <taxon>fabids</taxon>
        <taxon>Fabales</taxon>
        <taxon>Fabaceae</taxon>
        <taxon>Papilionoideae</taxon>
        <taxon>50 kb inversion clade</taxon>
        <taxon>NPAAA clade</taxon>
        <taxon>indigoferoid/millettioid clade</taxon>
        <taxon>Phaseoleae</taxon>
        <taxon>Mucuna</taxon>
    </lineage>
</organism>
<dbReference type="EMBL" id="QJKJ01012464">
    <property type="protein sequence ID" value="RDX68582.1"/>
    <property type="molecule type" value="Genomic_DNA"/>
</dbReference>
<gene>
    <name evidence="1" type="ORF">CR513_52405</name>
</gene>
<dbReference type="InterPro" id="IPR036397">
    <property type="entry name" value="RNaseH_sf"/>
</dbReference>
<protein>
    <recommendedName>
        <fullName evidence="3">Integrase zinc-binding domain-containing protein</fullName>
    </recommendedName>
</protein>
<comment type="caution">
    <text evidence="1">The sequence shown here is derived from an EMBL/GenBank/DDBJ whole genome shotgun (WGS) entry which is preliminary data.</text>
</comment>
<dbReference type="PANTHER" id="PTHR48475:SF2">
    <property type="entry name" value="RIBONUCLEASE H"/>
    <property type="match status" value="1"/>
</dbReference>
<name>A0A371ERD7_MUCPR</name>
<dbReference type="Gene3D" id="3.30.420.10">
    <property type="entry name" value="Ribonuclease H-like superfamily/Ribonuclease H"/>
    <property type="match status" value="1"/>
</dbReference>
<proteinExistence type="predicted"/>
<evidence type="ECO:0008006" key="3">
    <source>
        <dbReference type="Google" id="ProtNLM"/>
    </source>
</evidence>
<sequence length="171" mass="20049">MELPLKYFKKDTIPEDTKATKRATKRLKREASKYTLIGEHLYRRGFSFPLLKCLDTEKFKYVMREVHDGVYGAHIGGRALASKNTRADYYWPTLKSDYSQYFTDIHKAPPEPLHSIMSPLPFHKWGVGILGPFPIALVQIKYLIVVMNYFTKWIEAELITIISAERIRRFY</sequence>
<accession>A0A371ERD7</accession>
<dbReference type="PANTHER" id="PTHR48475">
    <property type="entry name" value="RIBONUCLEASE H"/>
    <property type="match status" value="1"/>
</dbReference>
<dbReference type="Proteomes" id="UP000257109">
    <property type="component" value="Unassembled WGS sequence"/>
</dbReference>
<dbReference type="OrthoDB" id="1430228at2759"/>
<feature type="non-terminal residue" evidence="1">
    <location>
        <position position="1"/>
    </location>
</feature>
<evidence type="ECO:0000313" key="2">
    <source>
        <dbReference type="Proteomes" id="UP000257109"/>
    </source>
</evidence>